<keyword evidence="1" id="KW-0472">Membrane</keyword>
<dbReference type="eggNOG" id="ENOG502ZBUP">
    <property type="taxonomic scope" value="Bacteria"/>
</dbReference>
<feature type="transmembrane region" description="Helical" evidence="1">
    <location>
        <begin position="67"/>
        <end position="88"/>
    </location>
</feature>
<dbReference type="HOGENOM" id="CLU_092058_0_0_11"/>
<keyword evidence="1" id="KW-0812">Transmembrane</keyword>
<reference evidence="4 5" key="1">
    <citation type="journal article" date="2011" name="Stand. Genomic Sci.">
        <title>Complete genome sequence of Thermomonospora curvata type strain (B9).</title>
        <authorList>
            <person name="Chertkov O."/>
            <person name="Sikorski J."/>
            <person name="Nolan M."/>
            <person name="Lapidus A."/>
            <person name="Lucas S."/>
            <person name="Del Rio T.G."/>
            <person name="Tice H."/>
            <person name="Cheng J.F."/>
            <person name="Goodwin L."/>
            <person name="Pitluck S."/>
            <person name="Liolios K."/>
            <person name="Ivanova N."/>
            <person name="Mavromatis K."/>
            <person name="Mikhailova N."/>
            <person name="Ovchinnikova G."/>
            <person name="Pati A."/>
            <person name="Chen A."/>
            <person name="Palaniappan K."/>
            <person name="Djao O.D."/>
            <person name="Land M."/>
            <person name="Hauser L."/>
            <person name="Chang Y.J."/>
            <person name="Jeffries C.D."/>
            <person name="Brettin T."/>
            <person name="Han C."/>
            <person name="Detter J.C."/>
            <person name="Rohde M."/>
            <person name="Goker M."/>
            <person name="Woyke T."/>
            <person name="Bristow J."/>
            <person name="Eisen J.A."/>
            <person name="Markowitz V."/>
            <person name="Hugenholtz P."/>
            <person name="Klenk H.P."/>
            <person name="Kyrpides N.C."/>
        </authorList>
    </citation>
    <scope>NUCLEOTIDE SEQUENCE [LARGE SCALE GENOMIC DNA]</scope>
    <source>
        <strain evidence="5">ATCC 19995 / DSM 43183 / JCM 3096 / KCTC 9072 / NBRC 15933 / NCIMB 10081 / Henssen B9</strain>
    </source>
</reference>
<evidence type="ECO:0000313" key="4">
    <source>
        <dbReference type="EMBL" id="ACY95970.1"/>
    </source>
</evidence>
<organism evidence="4 5">
    <name type="scientific">Thermomonospora curvata (strain ATCC 19995 / DSM 43183 / JCM 3096 / KCTC 9072 / NBRC 15933 / NCIMB 10081 / Henssen B9)</name>
    <dbReference type="NCBI Taxonomy" id="471852"/>
    <lineage>
        <taxon>Bacteria</taxon>
        <taxon>Bacillati</taxon>
        <taxon>Actinomycetota</taxon>
        <taxon>Actinomycetes</taxon>
        <taxon>Streptosporangiales</taxon>
        <taxon>Thermomonosporaceae</taxon>
        <taxon>Thermomonospora</taxon>
    </lineage>
</organism>
<dbReference type="STRING" id="471852.Tcur_0368"/>
<protein>
    <submittedName>
        <fullName evidence="4">Uncharacterized protein</fullName>
    </submittedName>
</protein>
<evidence type="ECO:0000256" key="1">
    <source>
        <dbReference type="SAM" id="Phobius"/>
    </source>
</evidence>
<dbReference type="KEGG" id="tcu:Tcur_0368"/>
<dbReference type="AlphaFoldDB" id="D1A2F0"/>
<gene>
    <name evidence="4" type="ordered locus">Tcur_0368</name>
</gene>
<feature type="transmembrane region" description="Helical" evidence="1">
    <location>
        <begin position="22"/>
        <end position="47"/>
    </location>
</feature>
<dbReference type="Pfam" id="PF23493">
    <property type="entry name" value="CysS_C"/>
    <property type="match status" value="1"/>
</dbReference>
<feature type="domain" description="YqeB PH" evidence="3">
    <location>
        <begin position="12"/>
        <end position="167"/>
    </location>
</feature>
<dbReference type="InterPro" id="IPR057798">
    <property type="entry name" value="PH_YqeB"/>
</dbReference>
<dbReference type="EMBL" id="CP001738">
    <property type="protein sequence ID" value="ACY95970.1"/>
    <property type="molecule type" value="Genomic_DNA"/>
</dbReference>
<evidence type="ECO:0000313" key="5">
    <source>
        <dbReference type="Proteomes" id="UP000001918"/>
    </source>
</evidence>
<dbReference type="InterPro" id="IPR056411">
    <property type="entry name" value="CysS_C"/>
</dbReference>
<dbReference type="Proteomes" id="UP000001918">
    <property type="component" value="Chromosome"/>
</dbReference>
<proteinExistence type="predicted"/>
<keyword evidence="5" id="KW-1185">Reference proteome</keyword>
<evidence type="ECO:0000259" key="3">
    <source>
        <dbReference type="Pfam" id="PF23494"/>
    </source>
</evidence>
<keyword evidence="1" id="KW-1133">Transmembrane helix</keyword>
<dbReference type="Pfam" id="PF23494">
    <property type="entry name" value="bPH_10"/>
    <property type="match status" value="1"/>
</dbReference>
<dbReference type="OrthoDB" id="5145029at2"/>
<sequence>MAAERVSGAGVTVVGRARWERALIWGGFPVAGAVLGGLVWLVAGWVVALRWVPMRGPFELVDSLPDLPAALGCMGLGAVAGLVLAFVAEREYVTVAVGDDRVVCVRDGAERSVPRASVGAVFVDEGRLVLLDRRGRELLVYSAREGADLPGTERLARAFKAHGYPWSPGGDPHRDEYRRWVPDMPGLPSGANALLRARAKALDSGDGEEAAQLREELGRLGVVVREDGKKRQFWRCVPPPLG</sequence>
<dbReference type="RefSeq" id="WP_012850754.1">
    <property type="nucleotide sequence ID" value="NC_013510.1"/>
</dbReference>
<evidence type="ECO:0000259" key="2">
    <source>
        <dbReference type="Pfam" id="PF23493"/>
    </source>
</evidence>
<feature type="domain" description="Cysteinyl-tRNA ligase anticodon binding" evidence="2">
    <location>
        <begin position="184"/>
        <end position="235"/>
    </location>
</feature>
<name>D1A2F0_THECD</name>
<accession>D1A2F0</accession>